<keyword evidence="2" id="KW-1133">Transmembrane helix</keyword>
<organism evidence="3 4">
    <name type="scientific">Pseudonocardia eucalypti</name>
    <dbReference type="NCBI Taxonomy" id="648755"/>
    <lineage>
        <taxon>Bacteria</taxon>
        <taxon>Bacillati</taxon>
        <taxon>Actinomycetota</taxon>
        <taxon>Actinomycetes</taxon>
        <taxon>Pseudonocardiales</taxon>
        <taxon>Pseudonocardiaceae</taxon>
        <taxon>Pseudonocardia</taxon>
    </lineage>
</organism>
<gene>
    <name evidence="3" type="ORF">GCM10023321_63780</name>
</gene>
<evidence type="ECO:0008006" key="5">
    <source>
        <dbReference type="Google" id="ProtNLM"/>
    </source>
</evidence>
<keyword evidence="4" id="KW-1185">Reference proteome</keyword>
<keyword evidence="2" id="KW-0812">Transmembrane</keyword>
<dbReference type="Proteomes" id="UP001428817">
    <property type="component" value="Unassembled WGS sequence"/>
</dbReference>
<name>A0ABP9QXJ5_9PSEU</name>
<evidence type="ECO:0000256" key="1">
    <source>
        <dbReference type="SAM" id="MobiDB-lite"/>
    </source>
</evidence>
<feature type="region of interest" description="Disordered" evidence="1">
    <location>
        <begin position="68"/>
        <end position="116"/>
    </location>
</feature>
<dbReference type="RefSeq" id="WP_185061464.1">
    <property type="nucleotide sequence ID" value="NZ_BAABJP010000041.1"/>
</dbReference>
<dbReference type="EMBL" id="BAABJP010000041">
    <property type="protein sequence ID" value="GAA5168957.1"/>
    <property type="molecule type" value="Genomic_DNA"/>
</dbReference>
<proteinExistence type="predicted"/>
<keyword evidence="2" id="KW-0472">Membrane</keyword>
<protein>
    <recommendedName>
        <fullName evidence="5">Secreted protein</fullName>
    </recommendedName>
</protein>
<evidence type="ECO:0000256" key="2">
    <source>
        <dbReference type="SAM" id="Phobius"/>
    </source>
</evidence>
<evidence type="ECO:0000313" key="3">
    <source>
        <dbReference type="EMBL" id="GAA5168957.1"/>
    </source>
</evidence>
<sequence length="210" mass="22855">MPIPKTRRTWPLLARVVRALIITMACCMCAVALAYPAPSQHTATGTSPNDATVDTPVQLVATHTVLASTSPAPAGGLSLPAIKANDRSCRKHSSTRDDATEHNNGGRDTDGEDGFVLRAGPVDVVIVSDNCAREDRDRDDRDRGRVADRRCPCTPNQERDYPRGGWREYPNERQGPQVCRFYGPGEHPDLPDGGIICTRAERAPSGRWGN</sequence>
<feature type="transmembrane region" description="Helical" evidence="2">
    <location>
        <begin position="12"/>
        <end position="35"/>
    </location>
</feature>
<feature type="region of interest" description="Disordered" evidence="1">
    <location>
        <begin position="134"/>
        <end position="170"/>
    </location>
</feature>
<reference evidence="4" key="1">
    <citation type="journal article" date="2019" name="Int. J. Syst. Evol. Microbiol.">
        <title>The Global Catalogue of Microorganisms (GCM) 10K type strain sequencing project: providing services to taxonomists for standard genome sequencing and annotation.</title>
        <authorList>
            <consortium name="The Broad Institute Genomics Platform"/>
            <consortium name="The Broad Institute Genome Sequencing Center for Infectious Disease"/>
            <person name="Wu L."/>
            <person name="Ma J."/>
        </authorList>
    </citation>
    <scope>NUCLEOTIDE SEQUENCE [LARGE SCALE GENOMIC DNA]</scope>
    <source>
        <strain evidence="4">JCM 18303</strain>
    </source>
</reference>
<accession>A0ABP9QXJ5</accession>
<feature type="compositionally biased region" description="Basic and acidic residues" evidence="1">
    <location>
        <begin position="84"/>
        <end position="109"/>
    </location>
</feature>
<comment type="caution">
    <text evidence="3">The sequence shown here is derived from an EMBL/GenBank/DDBJ whole genome shotgun (WGS) entry which is preliminary data.</text>
</comment>
<evidence type="ECO:0000313" key="4">
    <source>
        <dbReference type="Proteomes" id="UP001428817"/>
    </source>
</evidence>